<accession>A0A1E1WMI7</accession>
<dbReference type="OrthoDB" id="504170at2759"/>
<dbReference type="Pfam" id="PF00041">
    <property type="entry name" value="fn3"/>
    <property type="match status" value="2"/>
</dbReference>
<feature type="non-terminal residue" evidence="6">
    <location>
        <position position="1"/>
    </location>
</feature>
<dbReference type="PROSITE" id="PS50853">
    <property type="entry name" value="FN3"/>
    <property type="match status" value="2"/>
</dbReference>
<evidence type="ECO:0000259" key="5">
    <source>
        <dbReference type="PROSITE" id="PS50853"/>
    </source>
</evidence>
<dbReference type="FunFam" id="2.60.40.10:FF:000567">
    <property type="entry name" value="Uncharacterized protein, isoform G"/>
    <property type="match status" value="1"/>
</dbReference>
<dbReference type="GO" id="GO:0030154">
    <property type="term" value="P:cell differentiation"/>
    <property type="evidence" value="ECO:0007669"/>
    <property type="project" value="UniProtKB-ARBA"/>
</dbReference>
<feature type="domain" description="Ig-like" evidence="4">
    <location>
        <begin position="104"/>
        <end position="193"/>
    </location>
</feature>
<dbReference type="EMBL" id="GDQN01002988">
    <property type="protein sequence ID" value="JAT88066.1"/>
    <property type="molecule type" value="Transcribed_RNA"/>
</dbReference>
<dbReference type="InterPro" id="IPR003961">
    <property type="entry name" value="FN3_dom"/>
</dbReference>
<evidence type="ECO:0008006" key="7">
    <source>
        <dbReference type="Google" id="ProtNLM"/>
    </source>
</evidence>
<evidence type="ECO:0000313" key="6">
    <source>
        <dbReference type="EMBL" id="JAT88066.1"/>
    </source>
</evidence>
<dbReference type="InterPro" id="IPR036179">
    <property type="entry name" value="Ig-like_dom_sf"/>
</dbReference>
<dbReference type="CDD" id="cd00063">
    <property type="entry name" value="FN3"/>
    <property type="match status" value="2"/>
</dbReference>
<feature type="non-terminal residue" evidence="6">
    <location>
        <position position="320"/>
    </location>
</feature>
<dbReference type="GO" id="GO:0030017">
    <property type="term" value="C:sarcomere"/>
    <property type="evidence" value="ECO:0007669"/>
    <property type="project" value="UniProtKB-ARBA"/>
</dbReference>
<evidence type="ECO:0000256" key="1">
    <source>
        <dbReference type="ARBA" id="ARBA00022737"/>
    </source>
</evidence>
<dbReference type="PANTHER" id="PTHR14340:SF9">
    <property type="entry name" value="FIBRONECTIN TYPE-III DOMAIN-CONTAINING PROTEIN"/>
    <property type="match status" value="1"/>
</dbReference>
<dbReference type="SMART" id="SM00060">
    <property type="entry name" value="FN3"/>
    <property type="match status" value="2"/>
</dbReference>
<keyword evidence="2" id="KW-0393">Immunoglobulin domain</keyword>
<dbReference type="FunFam" id="2.60.40.10:FF:000056">
    <property type="entry name" value="twitchin isoform X4"/>
    <property type="match status" value="2"/>
</dbReference>
<dbReference type="PROSITE" id="PS50835">
    <property type="entry name" value="IG_LIKE"/>
    <property type="match status" value="1"/>
</dbReference>
<dbReference type="InterPro" id="IPR007110">
    <property type="entry name" value="Ig-like_dom"/>
</dbReference>
<feature type="domain" description="Fibronectin type-III" evidence="5">
    <location>
        <begin position="201"/>
        <end position="294"/>
    </location>
</feature>
<feature type="domain" description="Fibronectin type-III" evidence="5">
    <location>
        <begin position="5"/>
        <end position="100"/>
    </location>
</feature>
<dbReference type="InterPro" id="IPR013098">
    <property type="entry name" value="Ig_I-set"/>
</dbReference>
<dbReference type="GO" id="GO:0009653">
    <property type="term" value="P:anatomical structure morphogenesis"/>
    <property type="evidence" value="ECO:0007669"/>
    <property type="project" value="UniProtKB-ARBA"/>
</dbReference>
<feature type="compositionally biased region" description="Basic and acidic residues" evidence="3">
    <location>
        <begin position="285"/>
        <end position="314"/>
    </location>
</feature>
<dbReference type="Gene3D" id="2.60.40.10">
    <property type="entry name" value="Immunoglobulins"/>
    <property type="match status" value="3"/>
</dbReference>
<dbReference type="InterPro" id="IPR003599">
    <property type="entry name" value="Ig_sub"/>
</dbReference>
<dbReference type="SUPFAM" id="SSF49265">
    <property type="entry name" value="Fibronectin type III"/>
    <property type="match status" value="1"/>
</dbReference>
<protein>
    <recommendedName>
        <fullName evidence="7">Twitchin</fullName>
    </recommendedName>
</protein>
<dbReference type="SUPFAM" id="SSF48726">
    <property type="entry name" value="Immunoglobulin"/>
    <property type="match status" value="1"/>
</dbReference>
<proteinExistence type="predicted"/>
<feature type="region of interest" description="Disordered" evidence="3">
    <location>
        <begin position="276"/>
        <end position="320"/>
    </location>
</feature>
<name>A0A1E1WMI7_PECGO</name>
<organism evidence="6">
    <name type="scientific">Pectinophora gossypiella</name>
    <name type="common">Cotton pink bollworm</name>
    <name type="synonym">Depressaria gossypiella</name>
    <dbReference type="NCBI Taxonomy" id="13191"/>
    <lineage>
        <taxon>Eukaryota</taxon>
        <taxon>Metazoa</taxon>
        <taxon>Ecdysozoa</taxon>
        <taxon>Arthropoda</taxon>
        <taxon>Hexapoda</taxon>
        <taxon>Insecta</taxon>
        <taxon>Pterygota</taxon>
        <taxon>Neoptera</taxon>
        <taxon>Endopterygota</taxon>
        <taxon>Lepidoptera</taxon>
        <taxon>Glossata</taxon>
        <taxon>Ditrysia</taxon>
        <taxon>Gelechioidea</taxon>
        <taxon>Gelechiidae</taxon>
        <taxon>Apatetrinae</taxon>
        <taxon>Pectinophora</taxon>
    </lineage>
</organism>
<dbReference type="PRINTS" id="PR00014">
    <property type="entry name" value="FNTYPEIII"/>
</dbReference>
<keyword evidence="1" id="KW-0677">Repeat</keyword>
<gene>
    <name evidence="6" type="ORF">g.10136</name>
</gene>
<reference evidence="6" key="1">
    <citation type="submission" date="2015-09" db="EMBL/GenBank/DDBJ databases">
        <title>De novo assembly of Pectinophora gossypiella (Pink Bollworm) gut transcriptome.</title>
        <authorList>
            <person name="Tassone E.E."/>
        </authorList>
    </citation>
    <scope>NUCLEOTIDE SEQUENCE</scope>
</reference>
<dbReference type="InterPro" id="IPR013783">
    <property type="entry name" value="Ig-like_fold"/>
</dbReference>
<sequence length="320" mass="35801">DVPAPPGLPDIVDWDEKSAKLKWEPPIRDNGAPITGYVIEVMDRDRGEFVKAAEIQGNICQGTVPKLEEGNQYQFRIRAVNKAGQSEPSENTNWHTAKPRFLKPRIDRTNLNPLSVKAGLPVSLDVKVFGEPPATVTWYFKDQELKNGENLEIVNVDYNTKFLMTKSKRANTGKYVIKAKNEVGEDEAEVEITILGKPSKPKGPLDVADVTKSGCTLTWQKPEDDGGAPIEYYEIEKLDPLTGQWIPCGTAKDCKANITGLQEGKPYKFRVKAVNKEGESEELETEKPIIAKNPFDEPGKPGRPEPRNWDKDFVDLEWSP</sequence>
<dbReference type="PANTHER" id="PTHR14340">
    <property type="entry name" value="MICROFIBRIL-ASSOCIATED GLYCOPROTEIN 3"/>
    <property type="match status" value="1"/>
</dbReference>
<dbReference type="Pfam" id="PF07679">
    <property type="entry name" value="I-set"/>
    <property type="match status" value="1"/>
</dbReference>
<evidence type="ECO:0000256" key="3">
    <source>
        <dbReference type="SAM" id="MobiDB-lite"/>
    </source>
</evidence>
<dbReference type="AlphaFoldDB" id="A0A1E1WMI7"/>
<evidence type="ECO:0000256" key="2">
    <source>
        <dbReference type="ARBA" id="ARBA00023319"/>
    </source>
</evidence>
<dbReference type="SMART" id="SM00409">
    <property type="entry name" value="IG"/>
    <property type="match status" value="1"/>
</dbReference>
<dbReference type="InterPro" id="IPR036116">
    <property type="entry name" value="FN3_sf"/>
</dbReference>
<evidence type="ECO:0000259" key="4">
    <source>
        <dbReference type="PROSITE" id="PS50835"/>
    </source>
</evidence>